<keyword evidence="8" id="KW-0496">Mitochondrion</keyword>
<keyword evidence="9 10" id="KW-0472">Membrane</keyword>
<name>A0A6V2IBP5_9STRA</name>
<dbReference type="Gene3D" id="1.50.40.10">
    <property type="entry name" value="Mitochondrial carrier domain"/>
    <property type="match status" value="1"/>
</dbReference>
<feature type="repeat" description="Solcar" evidence="10">
    <location>
        <begin position="135"/>
        <end position="220"/>
    </location>
</feature>
<dbReference type="InterPro" id="IPR018108">
    <property type="entry name" value="MCP_transmembrane"/>
</dbReference>
<evidence type="ECO:0000256" key="1">
    <source>
        <dbReference type="ARBA" id="ARBA00004448"/>
    </source>
</evidence>
<evidence type="ECO:0000256" key="12">
    <source>
        <dbReference type="SAM" id="SignalP"/>
    </source>
</evidence>
<proteinExistence type="inferred from homology"/>
<feature type="signal peptide" evidence="12">
    <location>
        <begin position="1"/>
        <end position="21"/>
    </location>
</feature>
<evidence type="ECO:0000256" key="4">
    <source>
        <dbReference type="ARBA" id="ARBA00022692"/>
    </source>
</evidence>
<dbReference type="EMBL" id="HBNS01030203">
    <property type="protein sequence ID" value="CAE4623980.1"/>
    <property type="molecule type" value="Transcribed_RNA"/>
</dbReference>
<dbReference type="PANTHER" id="PTHR45671">
    <property type="entry name" value="SOLUTE CARRIER FAMILY 25 (MITOCHONDRIAL CARRIER PHOSPHATE CARRIER), MEMBER 3, LIKE-RELATED-RELATED"/>
    <property type="match status" value="1"/>
</dbReference>
<dbReference type="PANTHER" id="PTHR45671:SF12">
    <property type="entry name" value="MITOCHONDRIAL PHOSPHATE CARRIER PROTEIN"/>
    <property type="match status" value="1"/>
</dbReference>
<evidence type="ECO:0000256" key="6">
    <source>
        <dbReference type="ARBA" id="ARBA00022792"/>
    </source>
</evidence>
<reference evidence="13" key="1">
    <citation type="submission" date="2021-01" db="EMBL/GenBank/DDBJ databases">
        <authorList>
            <person name="Corre E."/>
            <person name="Pelletier E."/>
            <person name="Niang G."/>
            <person name="Scheremetjew M."/>
            <person name="Finn R."/>
            <person name="Kale V."/>
            <person name="Holt S."/>
            <person name="Cochrane G."/>
            <person name="Meng A."/>
            <person name="Brown T."/>
            <person name="Cohen L."/>
        </authorList>
    </citation>
    <scope>NUCLEOTIDE SEQUENCE</scope>
    <source>
        <strain evidence="13">GSO104</strain>
    </source>
</reference>
<dbReference type="GO" id="GO:1990547">
    <property type="term" value="P:mitochondrial phosphate ion transmembrane transport"/>
    <property type="evidence" value="ECO:0007669"/>
    <property type="project" value="InterPro"/>
</dbReference>
<dbReference type="InterPro" id="IPR044677">
    <property type="entry name" value="SLC25A3/Pic2/Mir1-like"/>
</dbReference>
<dbReference type="PROSITE" id="PS50920">
    <property type="entry name" value="SOLCAR"/>
    <property type="match status" value="3"/>
</dbReference>
<comment type="subcellular location">
    <subcellularLocation>
        <location evidence="1">Mitochondrion inner membrane</location>
        <topology evidence="1">Multi-pass membrane protein</topology>
    </subcellularLocation>
</comment>
<protein>
    <recommendedName>
        <fullName evidence="14">Mitochondrial carrier protein</fullName>
    </recommendedName>
</protein>
<evidence type="ECO:0000256" key="2">
    <source>
        <dbReference type="ARBA" id="ARBA00006375"/>
    </source>
</evidence>
<evidence type="ECO:0000256" key="11">
    <source>
        <dbReference type="RuleBase" id="RU000488"/>
    </source>
</evidence>
<keyword evidence="3 11" id="KW-0813">Transport</keyword>
<dbReference type="GO" id="GO:0005315">
    <property type="term" value="F:phosphate transmembrane transporter activity"/>
    <property type="evidence" value="ECO:0007669"/>
    <property type="project" value="InterPro"/>
</dbReference>
<evidence type="ECO:0000256" key="5">
    <source>
        <dbReference type="ARBA" id="ARBA00022737"/>
    </source>
</evidence>
<evidence type="ECO:0000256" key="9">
    <source>
        <dbReference type="ARBA" id="ARBA00023136"/>
    </source>
</evidence>
<dbReference type="Pfam" id="PF00153">
    <property type="entry name" value="Mito_carr"/>
    <property type="match status" value="3"/>
</dbReference>
<keyword evidence="4 10" id="KW-0812">Transmembrane</keyword>
<keyword evidence="5" id="KW-0677">Repeat</keyword>
<evidence type="ECO:0008006" key="14">
    <source>
        <dbReference type="Google" id="ProtNLM"/>
    </source>
</evidence>
<dbReference type="SUPFAM" id="SSF103506">
    <property type="entry name" value="Mitochondrial carrier"/>
    <property type="match status" value="1"/>
</dbReference>
<feature type="repeat" description="Solcar" evidence="10">
    <location>
        <begin position="241"/>
        <end position="325"/>
    </location>
</feature>
<sequence length="334" mass="35595">MKSPIKLLSFLFLSCTSPTNVLLVEANGAAAAAASAAKPLAQTLDYRFFVAGGVCAATSHGITCPIDVVKTRMQASPEIYNKGMVPAMLSIIKDEGPHVLATGLGPTIAGYGVEGAMKFGVYEIMKPITKSIIDNQAIAYITASIFAGAVASILLCPMESLRIRQVTDPEYADRGLLTGLPKLIKDEGLLSTFSGIWAMLAKQVPYTMGKQVSFDIFSRLIYSYLEGLKTNANEIFVKEDVKWLVSVSAAFIASIFACIFSQPGDMILTETYKGKNDRSVFGVIGDIYKTKGGLPGFFTGTGARIVHVGAIITSQLVIYDIVKQGLGLPATGSH</sequence>
<accession>A0A6V2IBP5</accession>
<keyword evidence="12" id="KW-0732">Signal</keyword>
<evidence type="ECO:0000313" key="13">
    <source>
        <dbReference type="EMBL" id="CAE4623980.1"/>
    </source>
</evidence>
<evidence type="ECO:0000256" key="3">
    <source>
        <dbReference type="ARBA" id="ARBA00022448"/>
    </source>
</evidence>
<evidence type="ECO:0000256" key="8">
    <source>
        <dbReference type="ARBA" id="ARBA00023128"/>
    </source>
</evidence>
<dbReference type="GO" id="GO:0005743">
    <property type="term" value="C:mitochondrial inner membrane"/>
    <property type="evidence" value="ECO:0007669"/>
    <property type="project" value="UniProtKB-SubCell"/>
</dbReference>
<dbReference type="InterPro" id="IPR023395">
    <property type="entry name" value="MCP_dom_sf"/>
</dbReference>
<keyword evidence="6" id="KW-0999">Mitochondrion inner membrane</keyword>
<feature type="chain" id="PRO_5030160903" description="Mitochondrial carrier protein" evidence="12">
    <location>
        <begin position="22"/>
        <end position="334"/>
    </location>
</feature>
<gene>
    <name evidence="13" type="ORF">DBRI00130_LOCUS23719</name>
</gene>
<feature type="repeat" description="Solcar" evidence="10">
    <location>
        <begin position="43"/>
        <end position="128"/>
    </location>
</feature>
<evidence type="ECO:0000256" key="7">
    <source>
        <dbReference type="ARBA" id="ARBA00022989"/>
    </source>
</evidence>
<comment type="similarity">
    <text evidence="2 11">Belongs to the mitochondrial carrier (TC 2.A.29) family.</text>
</comment>
<dbReference type="AlphaFoldDB" id="A0A6V2IBP5"/>
<organism evidence="13">
    <name type="scientific">Ditylum brightwellii</name>
    <dbReference type="NCBI Taxonomy" id="49249"/>
    <lineage>
        <taxon>Eukaryota</taxon>
        <taxon>Sar</taxon>
        <taxon>Stramenopiles</taxon>
        <taxon>Ochrophyta</taxon>
        <taxon>Bacillariophyta</taxon>
        <taxon>Mediophyceae</taxon>
        <taxon>Lithodesmiophycidae</taxon>
        <taxon>Lithodesmiales</taxon>
        <taxon>Lithodesmiaceae</taxon>
        <taxon>Ditylum</taxon>
    </lineage>
</organism>
<keyword evidence="7" id="KW-1133">Transmembrane helix</keyword>
<evidence type="ECO:0000256" key="10">
    <source>
        <dbReference type="PROSITE-ProRule" id="PRU00282"/>
    </source>
</evidence>